<sequence length="504" mass="55750">MRLIVPLQAVFQGPGGLVLGTILPCALFYALQLLRGKWRASASPDAAPDQNSSRNDQILARNDQTLAGNDQALANAEADAAYISARALAIASVGTWSSYYVGWQEFVRNPYHPVDNPGGCIELGIAENKQLSWDLIENWLKNHPQEWPDNGPFCFRHVAGYCEFHGLRAFKNALAIFMGEVMGGRVAFKEEQMVLTSGSSAALDILAFSLAEAGDAFLVPSPYYPGFDRDMKWRSGVKLVPVPSHSNNDFRITKAALDRTFTETEKSGIKVRAILVTSPSNPVGNTLDTTCLLLLLNFSSEKKLHIICDEVYAGSAFADPAFVSIAELLDSQNYDASRVHIVYGLSKDLGLAGFRVGVLYTWNKQVLSSAAGMTRFCSISSQTQCLLSTLLLDKQFVQDYIAENRRRLGERRKWVASLLEKAGIFCAKSNGGLFVWMDMRRYLVSDDPEGEVILWKKLLYEGRLNLTAGACCHCIEPGWFRLCFSSSSDDTLTVAFERLKSLFL</sequence>
<name>A0ACC2CTA7_DIPCM</name>
<gene>
    <name evidence="1" type="ORF">O6H91_09G111400</name>
</gene>
<comment type="caution">
    <text evidence="1">The sequence shown here is derived from an EMBL/GenBank/DDBJ whole genome shotgun (WGS) entry which is preliminary data.</text>
</comment>
<evidence type="ECO:0000313" key="2">
    <source>
        <dbReference type="Proteomes" id="UP001162992"/>
    </source>
</evidence>
<keyword evidence="2" id="KW-1185">Reference proteome</keyword>
<dbReference type="EMBL" id="CM055100">
    <property type="protein sequence ID" value="KAJ7545226.1"/>
    <property type="molecule type" value="Genomic_DNA"/>
</dbReference>
<evidence type="ECO:0000313" key="1">
    <source>
        <dbReference type="EMBL" id="KAJ7545226.1"/>
    </source>
</evidence>
<protein>
    <submittedName>
        <fullName evidence="1">Uncharacterized protein</fullName>
    </submittedName>
</protein>
<proteinExistence type="predicted"/>
<accession>A0ACC2CTA7</accession>
<organism evidence="1 2">
    <name type="scientific">Diphasiastrum complanatum</name>
    <name type="common">Issler's clubmoss</name>
    <name type="synonym">Lycopodium complanatum</name>
    <dbReference type="NCBI Taxonomy" id="34168"/>
    <lineage>
        <taxon>Eukaryota</taxon>
        <taxon>Viridiplantae</taxon>
        <taxon>Streptophyta</taxon>
        <taxon>Embryophyta</taxon>
        <taxon>Tracheophyta</taxon>
        <taxon>Lycopodiopsida</taxon>
        <taxon>Lycopodiales</taxon>
        <taxon>Lycopodiaceae</taxon>
        <taxon>Lycopodioideae</taxon>
        <taxon>Diphasiastrum</taxon>
    </lineage>
</organism>
<reference evidence="2" key="1">
    <citation type="journal article" date="2024" name="Proc. Natl. Acad. Sci. U.S.A.">
        <title>Extraordinary preservation of gene collinearity over three hundred million years revealed in homosporous lycophytes.</title>
        <authorList>
            <person name="Li C."/>
            <person name="Wickell D."/>
            <person name="Kuo L.Y."/>
            <person name="Chen X."/>
            <person name="Nie B."/>
            <person name="Liao X."/>
            <person name="Peng D."/>
            <person name="Ji J."/>
            <person name="Jenkins J."/>
            <person name="Williams M."/>
            <person name="Shu S."/>
            <person name="Plott C."/>
            <person name="Barry K."/>
            <person name="Rajasekar S."/>
            <person name="Grimwood J."/>
            <person name="Han X."/>
            <person name="Sun S."/>
            <person name="Hou Z."/>
            <person name="He W."/>
            <person name="Dai G."/>
            <person name="Sun C."/>
            <person name="Schmutz J."/>
            <person name="Leebens-Mack J.H."/>
            <person name="Li F.W."/>
            <person name="Wang L."/>
        </authorList>
    </citation>
    <scope>NUCLEOTIDE SEQUENCE [LARGE SCALE GENOMIC DNA]</scope>
    <source>
        <strain evidence="2">cv. PW_Plant_1</strain>
    </source>
</reference>
<dbReference type="Proteomes" id="UP001162992">
    <property type="component" value="Chromosome 9"/>
</dbReference>